<dbReference type="Pfam" id="PF03382">
    <property type="entry name" value="DUF285"/>
    <property type="match status" value="1"/>
</dbReference>
<keyword evidence="3" id="KW-1185">Reference proteome</keyword>
<dbReference type="Proteomes" id="UP000693970">
    <property type="component" value="Unassembled WGS sequence"/>
</dbReference>
<dbReference type="EMBL" id="JAGRRH010000030">
    <property type="protein sequence ID" value="KAG7339789.1"/>
    <property type="molecule type" value="Genomic_DNA"/>
</dbReference>
<dbReference type="AlphaFoldDB" id="A0A9K3KAL8"/>
<accession>A0A9K3KAL8</accession>
<dbReference type="EMBL" id="JAGRRH010000011">
    <property type="protein sequence ID" value="KAG7362584.1"/>
    <property type="molecule type" value="Genomic_DNA"/>
</dbReference>
<reference evidence="1" key="2">
    <citation type="submission" date="2021-04" db="EMBL/GenBank/DDBJ databases">
        <authorList>
            <person name="Podell S."/>
        </authorList>
    </citation>
    <scope>NUCLEOTIDE SEQUENCE</scope>
    <source>
        <strain evidence="1">Hildebrandi</strain>
    </source>
</reference>
<name>A0A9K3KAL8_9STRA</name>
<organism evidence="1 3">
    <name type="scientific">Nitzschia inconspicua</name>
    <dbReference type="NCBI Taxonomy" id="303405"/>
    <lineage>
        <taxon>Eukaryota</taxon>
        <taxon>Sar</taxon>
        <taxon>Stramenopiles</taxon>
        <taxon>Ochrophyta</taxon>
        <taxon>Bacillariophyta</taxon>
        <taxon>Bacillariophyceae</taxon>
        <taxon>Bacillariophycidae</taxon>
        <taxon>Bacillariales</taxon>
        <taxon>Bacillariaceae</taxon>
        <taxon>Nitzschia</taxon>
    </lineage>
</organism>
<dbReference type="InterPro" id="IPR005046">
    <property type="entry name" value="DUF285"/>
</dbReference>
<dbReference type="OrthoDB" id="198852at2759"/>
<evidence type="ECO:0000313" key="3">
    <source>
        <dbReference type="Proteomes" id="UP000693970"/>
    </source>
</evidence>
<proteinExistence type="predicted"/>
<sequence>MFDCAQAFNQDIGQDASNVQQMKAMFYGADAFNQDIRRWDVSDVMTMIGMFEGNQTFNQDIGHCDVFNVGDIMDGEWFARSIPPPNNLDAGYQYVDSFFRRGALILEKTLLKK</sequence>
<protein>
    <submittedName>
        <fullName evidence="1">Fibronectin domain containing protein</fullName>
    </submittedName>
</protein>
<evidence type="ECO:0000313" key="1">
    <source>
        <dbReference type="EMBL" id="KAG7339789.1"/>
    </source>
</evidence>
<gene>
    <name evidence="2" type="ORF">IV203_025468</name>
    <name evidence="1" type="ORF">IV203_028250</name>
</gene>
<reference evidence="1" key="1">
    <citation type="journal article" date="2021" name="Sci. Rep.">
        <title>Diploid genomic architecture of Nitzschia inconspicua, an elite biomass production diatom.</title>
        <authorList>
            <person name="Oliver A."/>
            <person name="Podell S."/>
            <person name="Pinowska A."/>
            <person name="Traller J.C."/>
            <person name="Smith S.R."/>
            <person name="McClure R."/>
            <person name="Beliaev A."/>
            <person name="Bohutskyi P."/>
            <person name="Hill E.A."/>
            <person name="Rabines A."/>
            <person name="Zheng H."/>
            <person name="Allen L.Z."/>
            <person name="Kuo A."/>
            <person name="Grigoriev I.V."/>
            <person name="Allen A.E."/>
            <person name="Hazlebeck D."/>
            <person name="Allen E.E."/>
        </authorList>
    </citation>
    <scope>NUCLEOTIDE SEQUENCE</scope>
    <source>
        <strain evidence="1">Hildebrandi</strain>
    </source>
</reference>
<comment type="caution">
    <text evidence="1">The sequence shown here is derived from an EMBL/GenBank/DDBJ whole genome shotgun (WGS) entry which is preliminary data.</text>
</comment>
<evidence type="ECO:0000313" key="2">
    <source>
        <dbReference type="EMBL" id="KAG7362584.1"/>
    </source>
</evidence>